<protein>
    <submittedName>
        <fullName evidence="3">DUF397 domain-containing protein</fullName>
    </submittedName>
</protein>
<accession>A0A366LVS6</accession>
<dbReference type="AlphaFoldDB" id="A0A366LVS6"/>
<proteinExistence type="predicted"/>
<dbReference type="EMBL" id="QMEY01000012">
    <property type="protein sequence ID" value="RBQ17292.1"/>
    <property type="molecule type" value="Genomic_DNA"/>
</dbReference>
<evidence type="ECO:0000313" key="3">
    <source>
        <dbReference type="EMBL" id="RBQ17292.1"/>
    </source>
</evidence>
<feature type="region of interest" description="Disordered" evidence="1">
    <location>
        <begin position="1"/>
        <end position="20"/>
    </location>
</feature>
<evidence type="ECO:0000259" key="2">
    <source>
        <dbReference type="Pfam" id="PF04149"/>
    </source>
</evidence>
<comment type="caution">
    <text evidence="3">The sequence shown here is derived from an EMBL/GenBank/DDBJ whole genome shotgun (WGS) entry which is preliminary data.</text>
</comment>
<feature type="domain" description="DUF397" evidence="2">
    <location>
        <begin position="9"/>
        <end position="63"/>
    </location>
</feature>
<gene>
    <name evidence="3" type="ORF">DP939_25475</name>
</gene>
<dbReference type="Pfam" id="PF04149">
    <property type="entry name" value="DUF397"/>
    <property type="match status" value="1"/>
</dbReference>
<sequence length="68" mass="7302">MTGTARPTAVWRRSSFSGDSGGNCVEVASIRNGLVAVRDSKAPADAVLFFPSREWRVFLGRVKAGEFG</sequence>
<organism evidence="3 4">
    <name type="scientific">Spongiactinospora rosea</name>
    <dbReference type="NCBI Taxonomy" id="2248750"/>
    <lineage>
        <taxon>Bacteria</taxon>
        <taxon>Bacillati</taxon>
        <taxon>Actinomycetota</taxon>
        <taxon>Actinomycetes</taxon>
        <taxon>Streptosporangiales</taxon>
        <taxon>Streptosporangiaceae</taxon>
        <taxon>Spongiactinospora</taxon>
    </lineage>
</organism>
<evidence type="ECO:0000256" key="1">
    <source>
        <dbReference type="SAM" id="MobiDB-lite"/>
    </source>
</evidence>
<reference evidence="3 4" key="1">
    <citation type="submission" date="2018-06" db="EMBL/GenBank/DDBJ databases">
        <title>Sphaerisporangium craniellae sp. nov., isolated from a marine sponge in the South China Sea.</title>
        <authorList>
            <person name="Li L."/>
        </authorList>
    </citation>
    <scope>NUCLEOTIDE SEQUENCE [LARGE SCALE GENOMIC DNA]</scope>
    <source>
        <strain evidence="3 4">LHW63015</strain>
    </source>
</reference>
<dbReference type="Proteomes" id="UP000253303">
    <property type="component" value="Unassembled WGS sequence"/>
</dbReference>
<evidence type="ECO:0000313" key="4">
    <source>
        <dbReference type="Proteomes" id="UP000253303"/>
    </source>
</evidence>
<dbReference type="OrthoDB" id="3542928at2"/>
<dbReference type="InterPro" id="IPR007278">
    <property type="entry name" value="DUF397"/>
</dbReference>
<keyword evidence="4" id="KW-1185">Reference proteome</keyword>
<name>A0A366LVS6_9ACTN</name>